<name>A0A1D7TVW3_9HYPH</name>
<evidence type="ECO:0000313" key="3">
    <source>
        <dbReference type="Proteomes" id="UP000094969"/>
    </source>
</evidence>
<proteinExistence type="predicted"/>
<dbReference type="RefSeq" id="WP_069688482.1">
    <property type="nucleotide sequence ID" value="NZ_CP017147.1"/>
</dbReference>
<gene>
    <name evidence="2" type="ORF">BHK69_00995</name>
</gene>
<accession>A0A1D7TVW3</accession>
<reference evidence="2 3" key="1">
    <citation type="journal article" date="2015" name="Antonie Van Leeuwenhoek">
        <title>Bosea vaviloviae sp. nov., a new species of slow-growing rhizobia isolated from nodules of the relict species Vavilovia formosa (Stev.) Fed.</title>
        <authorList>
            <person name="Safronova V.I."/>
            <person name="Kuznetsova I.G."/>
            <person name="Sazanova A.L."/>
            <person name="Kimeklis A.K."/>
            <person name="Belimov A.A."/>
            <person name="Andronov E.E."/>
            <person name="Pinaev A.G."/>
            <person name="Chizhevskaya E.P."/>
            <person name="Pukhaev A.R."/>
            <person name="Popov K.P."/>
            <person name="Willems A."/>
            <person name="Tikhonovich I.A."/>
        </authorList>
    </citation>
    <scope>NUCLEOTIDE SEQUENCE [LARGE SCALE GENOMIC DNA]</scope>
    <source>
        <strain evidence="2 3">Vaf18</strain>
    </source>
</reference>
<dbReference type="AlphaFoldDB" id="A0A1D7TVW3"/>
<evidence type="ECO:0000256" key="1">
    <source>
        <dbReference type="SAM" id="MobiDB-lite"/>
    </source>
</evidence>
<protein>
    <submittedName>
        <fullName evidence="2">Uncharacterized protein</fullName>
    </submittedName>
</protein>
<keyword evidence="3" id="KW-1185">Reference proteome</keyword>
<dbReference type="KEGG" id="bvv:BHK69_00995"/>
<dbReference type="EMBL" id="CP017147">
    <property type="protein sequence ID" value="AOO79258.1"/>
    <property type="molecule type" value="Genomic_DNA"/>
</dbReference>
<sequence length="167" mass="18885">MPNIKGKKVTSWQLAKARVVLQKAVPDRRYTFLTIKIGIVEHTVTHTPRPNELWKNVGKLGDYLHYRHEFDGNDRQQILTFVEFVLTVYKDAWVACKGDLIGPLLSKGRPGSQVTTLIRLDSPDALAFNEIIKKAVADETPAVMGVEHPKHLPPDWDLDLPPASTRR</sequence>
<feature type="region of interest" description="Disordered" evidence="1">
    <location>
        <begin position="146"/>
        <end position="167"/>
    </location>
</feature>
<evidence type="ECO:0000313" key="2">
    <source>
        <dbReference type="EMBL" id="AOO79258.1"/>
    </source>
</evidence>
<dbReference type="Proteomes" id="UP000094969">
    <property type="component" value="Chromosome"/>
</dbReference>
<organism evidence="2 3">
    <name type="scientific">Bosea vaviloviae</name>
    <dbReference type="NCBI Taxonomy" id="1526658"/>
    <lineage>
        <taxon>Bacteria</taxon>
        <taxon>Pseudomonadati</taxon>
        <taxon>Pseudomonadota</taxon>
        <taxon>Alphaproteobacteria</taxon>
        <taxon>Hyphomicrobiales</taxon>
        <taxon>Boseaceae</taxon>
        <taxon>Bosea</taxon>
    </lineage>
</organism>